<gene>
    <name evidence="7" type="primary">oppD</name>
    <name evidence="7" type="ORF">GQE99_11315</name>
</gene>
<feature type="domain" description="ABC transporter" evidence="6">
    <location>
        <begin position="287"/>
        <end position="528"/>
    </location>
</feature>
<accession>A0A845M0P5</accession>
<dbReference type="Pfam" id="PF00005">
    <property type="entry name" value="ABC_tran"/>
    <property type="match status" value="2"/>
</dbReference>
<comment type="similarity">
    <text evidence="2">Belongs to the ABC transporter superfamily.</text>
</comment>
<name>A0A845M0P5_9RHOB</name>
<keyword evidence="4" id="KW-0547">Nucleotide-binding</keyword>
<dbReference type="RefSeq" id="WP_161351726.1">
    <property type="nucleotide sequence ID" value="NZ_WTUX01000012.1"/>
</dbReference>
<evidence type="ECO:0000256" key="1">
    <source>
        <dbReference type="ARBA" id="ARBA00004417"/>
    </source>
</evidence>
<dbReference type="PANTHER" id="PTHR43776:SF7">
    <property type="entry name" value="D,D-DIPEPTIDE TRANSPORT ATP-BINDING PROTEIN DDPF-RELATED"/>
    <property type="match status" value="1"/>
</dbReference>
<organism evidence="7 8">
    <name type="scientific">Maritimibacter harenae</name>
    <dbReference type="NCBI Taxonomy" id="2606218"/>
    <lineage>
        <taxon>Bacteria</taxon>
        <taxon>Pseudomonadati</taxon>
        <taxon>Pseudomonadota</taxon>
        <taxon>Alphaproteobacteria</taxon>
        <taxon>Rhodobacterales</taxon>
        <taxon>Roseobacteraceae</taxon>
        <taxon>Maritimibacter</taxon>
    </lineage>
</organism>
<dbReference type="InterPro" id="IPR003439">
    <property type="entry name" value="ABC_transporter-like_ATP-bd"/>
</dbReference>
<dbReference type="GO" id="GO:0055085">
    <property type="term" value="P:transmembrane transport"/>
    <property type="evidence" value="ECO:0007669"/>
    <property type="project" value="UniProtKB-ARBA"/>
</dbReference>
<proteinExistence type="inferred from homology"/>
<feature type="domain" description="ABC transporter" evidence="6">
    <location>
        <begin position="6"/>
        <end position="253"/>
    </location>
</feature>
<dbReference type="NCBIfam" id="TIGR01727">
    <property type="entry name" value="oligo_HPY"/>
    <property type="match status" value="1"/>
</dbReference>
<evidence type="ECO:0000313" key="8">
    <source>
        <dbReference type="Proteomes" id="UP000467322"/>
    </source>
</evidence>
<dbReference type="InterPro" id="IPR017871">
    <property type="entry name" value="ABC_transporter-like_CS"/>
</dbReference>
<evidence type="ECO:0000313" key="7">
    <source>
        <dbReference type="EMBL" id="MZR13605.1"/>
    </source>
</evidence>
<dbReference type="InterPro" id="IPR050319">
    <property type="entry name" value="ABC_transp_ATP-bind"/>
</dbReference>
<reference evidence="7 8" key="1">
    <citation type="submission" date="2019-12" db="EMBL/GenBank/DDBJ databases">
        <title>Maritimibacter sp. nov. sp. isolated from sea sand.</title>
        <authorList>
            <person name="Kim J."/>
            <person name="Jeong S.E."/>
            <person name="Jung H.S."/>
            <person name="Jeon C.O."/>
        </authorList>
    </citation>
    <scope>NUCLEOTIDE SEQUENCE [LARGE SCALE GENOMIC DNA]</scope>
    <source>
        <strain evidence="7 8">DP07</strain>
    </source>
</reference>
<dbReference type="SUPFAM" id="SSF52540">
    <property type="entry name" value="P-loop containing nucleoside triphosphate hydrolases"/>
    <property type="match status" value="2"/>
</dbReference>
<dbReference type="PANTHER" id="PTHR43776">
    <property type="entry name" value="TRANSPORT ATP-BINDING PROTEIN"/>
    <property type="match status" value="1"/>
</dbReference>
<dbReference type="NCBIfam" id="NF007739">
    <property type="entry name" value="PRK10419.1"/>
    <property type="match status" value="2"/>
</dbReference>
<dbReference type="InterPro" id="IPR013563">
    <property type="entry name" value="Oligopep_ABC_C"/>
</dbReference>
<dbReference type="NCBIfam" id="NF008453">
    <property type="entry name" value="PRK11308.1"/>
    <property type="match status" value="2"/>
</dbReference>
<dbReference type="GO" id="GO:0005886">
    <property type="term" value="C:plasma membrane"/>
    <property type="evidence" value="ECO:0007669"/>
    <property type="project" value="UniProtKB-SubCell"/>
</dbReference>
<dbReference type="CDD" id="cd03257">
    <property type="entry name" value="ABC_NikE_OppD_transporters"/>
    <property type="match status" value="2"/>
</dbReference>
<protein>
    <submittedName>
        <fullName evidence="7">Oligopeptide ABC transporter ATP-binding protein OppD</fullName>
    </submittedName>
</protein>
<dbReference type="InterPro" id="IPR003593">
    <property type="entry name" value="AAA+_ATPase"/>
</dbReference>
<dbReference type="GO" id="GO:0016887">
    <property type="term" value="F:ATP hydrolysis activity"/>
    <property type="evidence" value="ECO:0007669"/>
    <property type="project" value="InterPro"/>
</dbReference>
<comment type="caution">
    <text evidence="7">The sequence shown here is derived from an EMBL/GenBank/DDBJ whole genome shotgun (WGS) entry which is preliminary data.</text>
</comment>
<evidence type="ECO:0000256" key="3">
    <source>
        <dbReference type="ARBA" id="ARBA00022448"/>
    </source>
</evidence>
<keyword evidence="8" id="KW-1185">Reference proteome</keyword>
<dbReference type="GO" id="GO:0005524">
    <property type="term" value="F:ATP binding"/>
    <property type="evidence" value="ECO:0007669"/>
    <property type="project" value="UniProtKB-KW"/>
</dbReference>
<dbReference type="PROSITE" id="PS00211">
    <property type="entry name" value="ABC_TRANSPORTER_1"/>
    <property type="match status" value="1"/>
</dbReference>
<dbReference type="SMART" id="SM00382">
    <property type="entry name" value="AAA"/>
    <property type="match status" value="2"/>
</dbReference>
<dbReference type="Proteomes" id="UP000467322">
    <property type="component" value="Unassembled WGS sequence"/>
</dbReference>
<dbReference type="GO" id="GO:0015833">
    <property type="term" value="P:peptide transport"/>
    <property type="evidence" value="ECO:0007669"/>
    <property type="project" value="InterPro"/>
</dbReference>
<evidence type="ECO:0000256" key="4">
    <source>
        <dbReference type="ARBA" id="ARBA00022741"/>
    </source>
</evidence>
<dbReference type="Pfam" id="PF08352">
    <property type="entry name" value="oligo_HPY"/>
    <property type="match status" value="2"/>
</dbReference>
<dbReference type="PROSITE" id="PS50893">
    <property type="entry name" value="ABC_TRANSPORTER_2"/>
    <property type="match status" value="2"/>
</dbReference>
<keyword evidence="3" id="KW-0813">Transport</keyword>
<comment type="subcellular location">
    <subcellularLocation>
        <location evidence="1">Cell inner membrane</location>
        <topology evidence="1">Peripheral membrane protein</topology>
    </subcellularLocation>
</comment>
<sequence>MTVLSARDLRVSFSTPDGQVDAVKGVSFDIAPGECLGIVGESGSGKSQSFMAAMGLLPPNGRATGSVTFQGDEILNLPVSKLNRLRGADVGMIFQDPLTALTPHLKVGDQMAEVLKVHKGLSGAAARRLCLDWLNRVQIPEAERRMGQYPHELSGGMRQRVMIAQAMLCEPKLLIADEPTTALDVTVQAEILDLMHELQTQSNTAIALITHDMGVVARMCDRIEVMKLGEYVESGDVMQVFNAPKHDYTRKLLDAMPRIDDEGAPHAAAESAEPLLSADDIKVHFPIRVKGGLFGRTIPLKAVNGVTFDLARGETLGVVGESGCGKSTLARAVLRLIEPTGGSVSWLGSSFTDLDKKTLTRSRKDMQLVFQDPLASLDPRMTISDSIAEPLKTFRPELSKSQRKEEVLAMMDRVGLERGMFNRYPHELSGGQNQRVGIARAMINKPKLIICDEAVSALDVSIQAQIVQLLKDLQAEFGMSMIFISHDLSVVRAISNRIMVLYLGRIVELAESRTIVDDPVHPYTKALISAVPIPDPELERTRERIRIPGELPSPLDPKASLRFLPSRLRAGDADYTPRLDQIAPGHWVAEHDPLEDILAAEPIASDEIVEPMR</sequence>
<dbReference type="EMBL" id="WTUX01000012">
    <property type="protein sequence ID" value="MZR13605.1"/>
    <property type="molecule type" value="Genomic_DNA"/>
</dbReference>
<evidence type="ECO:0000256" key="2">
    <source>
        <dbReference type="ARBA" id="ARBA00005417"/>
    </source>
</evidence>
<dbReference type="FunFam" id="3.40.50.300:FF:000016">
    <property type="entry name" value="Oligopeptide ABC transporter ATP-binding component"/>
    <property type="match status" value="2"/>
</dbReference>
<evidence type="ECO:0000259" key="6">
    <source>
        <dbReference type="PROSITE" id="PS50893"/>
    </source>
</evidence>
<keyword evidence="5 7" id="KW-0067">ATP-binding</keyword>
<dbReference type="InterPro" id="IPR027417">
    <property type="entry name" value="P-loop_NTPase"/>
</dbReference>
<dbReference type="Gene3D" id="3.40.50.300">
    <property type="entry name" value="P-loop containing nucleotide triphosphate hydrolases"/>
    <property type="match status" value="2"/>
</dbReference>
<dbReference type="AlphaFoldDB" id="A0A845M0P5"/>
<evidence type="ECO:0000256" key="5">
    <source>
        <dbReference type="ARBA" id="ARBA00022840"/>
    </source>
</evidence>